<feature type="domain" description="Protein kinase" evidence="5">
    <location>
        <begin position="1"/>
        <end position="87"/>
    </location>
</feature>
<dbReference type="GO" id="GO:0005524">
    <property type="term" value="F:ATP binding"/>
    <property type="evidence" value="ECO:0007669"/>
    <property type="project" value="UniProtKB-KW"/>
</dbReference>
<evidence type="ECO:0000259" key="5">
    <source>
        <dbReference type="PROSITE" id="PS50011"/>
    </source>
</evidence>
<dbReference type="PANTHER" id="PTHR27005:SF280">
    <property type="entry name" value="WALL-ASSOCIATED RECEPTOR KINASE-LIKE 8"/>
    <property type="match status" value="1"/>
</dbReference>
<comment type="catalytic activity">
    <reaction evidence="4">
        <text>L-threonyl-[protein] + ATP = O-phospho-L-threonyl-[protein] + ADP + H(+)</text>
        <dbReference type="Rhea" id="RHEA:46608"/>
        <dbReference type="Rhea" id="RHEA-COMP:11060"/>
        <dbReference type="Rhea" id="RHEA-COMP:11605"/>
        <dbReference type="ChEBI" id="CHEBI:15378"/>
        <dbReference type="ChEBI" id="CHEBI:30013"/>
        <dbReference type="ChEBI" id="CHEBI:30616"/>
        <dbReference type="ChEBI" id="CHEBI:61977"/>
        <dbReference type="ChEBI" id="CHEBI:456216"/>
    </reaction>
</comment>
<accession>A0AAW0K319</accession>
<dbReference type="InterPro" id="IPR008271">
    <property type="entry name" value="Ser/Thr_kinase_AS"/>
</dbReference>
<comment type="catalytic activity">
    <reaction evidence="3">
        <text>L-seryl-[protein] + ATP = O-phospho-L-seryl-[protein] + ADP + H(+)</text>
        <dbReference type="Rhea" id="RHEA:17989"/>
        <dbReference type="Rhea" id="RHEA-COMP:9863"/>
        <dbReference type="Rhea" id="RHEA-COMP:11604"/>
        <dbReference type="ChEBI" id="CHEBI:15378"/>
        <dbReference type="ChEBI" id="CHEBI:29999"/>
        <dbReference type="ChEBI" id="CHEBI:30616"/>
        <dbReference type="ChEBI" id="CHEBI:83421"/>
        <dbReference type="ChEBI" id="CHEBI:456216"/>
    </reaction>
</comment>
<dbReference type="InterPro" id="IPR011009">
    <property type="entry name" value="Kinase-like_dom_sf"/>
</dbReference>
<protein>
    <submittedName>
        <fullName evidence="6">Wall-associated receptor kinase-like 18</fullName>
    </submittedName>
</protein>
<dbReference type="Pfam" id="PF00069">
    <property type="entry name" value="Pkinase"/>
    <property type="match status" value="1"/>
</dbReference>
<proteinExistence type="predicted"/>
<name>A0AAW0K319_QUESU</name>
<dbReference type="EMBL" id="PKMF04000402">
    <property type="protein sequence ID" value="KAK7833687.1"/>
    <property type="molecule type" value="Genomic_DNA"/>
</dbReference>
<evidence type="ECO:0000313" key="7">
    <source>
        <dbReference type="Proteomes" id="UP000237347"/>
    </source>
</evidence>
<dbReference type="InterPro" id="IPR045274">
    <property type="entry name" value="WAK-like"/>
</dbReference>
<evidence type="ECO:0000256" key="3">
    <source>
        <dbReference type="ARBA" id="ARBA00047558"/>
    </source>
</evidence>
<dbReference type="Gene3D" id="1.10.510.10">
    <property type="entry name" value="Transferase(Phosphotransferase) domain 1"/>
    <property type="match status" value="1"/>
</dbReference>
<dbReference type="GO" id="GO:0004674">
    <property type="term" value="F:protein serine/threonine kinase activity"/>
    <property type="evidence" value="ECO:0007669"/>
    <property type="project" value="TreeGrafter"/>
</dbReference>
<comment type="caution">
    <text evidence="6">The sequence shown here is derived from an EMBL/GenBank/DDBJ whole genome shotgun (WGS) entry which is preliminary data.</text>
</comment>
<reference evidence="6 7" key="1">
    <citation type="journal article" date="2018" name="Sci. Data">
        <title>The draft genome sequence of cork oak.</title>
        <authorList>
            <person name="Ramos A.M."/>
            <person name="Usie A."/>
            <person name="Barbosa P."/>
            <person name="Barros P.M."/>
            <person name="Capote T."/>
            <person name="Chaves I."/>
            <person name="Simoes F."/>
            <person name="Abreu I."/>
            <person name="Carrasquinho I."/>
            <person name="Faro C."/>
            <person name="Guimaraes J.B."/>
            <person name="Mendonca D."/>
            <person name="Nobrega F."/>
            <person name="Rodrigues L."/>
            <person name="Saibo N.J.M."/>
            <person name="Varela M.C."/>
            <person name="Egas C."/>
            <person name="Matos J."/>
            <person name="Miguel C.M."/>
            <person name="Oliveira M.M."/>
            <person name="Ricardo C.P."/>
            <person name="Goncalves S."/>
        </authorList>
    </citation>
    <scope>NUCLEOTIDE SEQUENCE [LARGE SCALE GENOMIC DNA]</scope>
    <source>
        <strain evidence="7">cv. HL8</strain>
    </source>
</reference>
<dbReference type="PROSITE" id="PS00108">
    <property type="entry name" value="PROTEIN_KINASE_ST"/>
    <property type="match status" value="1"/>
</dbReference>
<evidence type="ECO:0000256" key="2">
    <source>
        <dbReference type="ARBA" id="ARBA00022840"/>
    </source>
</evidence>
<dbReference type="InterPro" id="IPR000719">
    <property type="entry name" value="Prot_kinase_dom"/>
</dbReference>
<keyword evidence="7" id="KW-1185">Reference proteome</keyword>
<dbReference type="GO" id="GO:0007166">
    <property type="term" value="P:cell surface receptor signaling pathway"/>
    <property type="evidence" value="ECO:0007669"/>
    <property type="project" value="InterPro"/>
</dbReference>
<evidence type="ECO:0000256" key="4">
    <source>
        <dbReference type="ARBA" id="ARBA00047951"/>
    </source>
</evidence>
<dbReference type="Proteomes" id="UP000237347">
    <property type="component" value="Unassembled WGS sequence"/>
</dbReference>
<organism evidence="6 7">
    <name type="scientific">Quercus suber</name>
    <name type="common">Cork oak</name>
    <dbReference type="NCBI Taxonomy" id="58331"/>
    <lineage>
        <taxon>Eukaryota</taxon>
        <taxon>Viridiplantae</taxon>
        <taxon>Streptophyta</taxon>
        <taxon>Embryophyta</taxon>
        <taxon>Tracheophyta</taxon>
        <taxon>Spermatophyta</taxon>
        <taxon>Magnoliopsida</taxon>
        <taxon>eudicotyledons</taxon>
        <taxon>Gunneridae</taxon>
        <taxon>Pentapetalae</taxon>
        <taxon>rosids</taxon>
        <taxon>fabids</taxon>
        <taxon>Fagales</taxon>
        <taxon>Fagaceae</taxon>
        <taxon>Quercus</taxon>
    </lineage>
</organism>
<dbReference type="PROSITE" id="PS50011">
    <property type="entry name" value="PROTEIN_KINASE_DOM"/>
    <property type="match status" value="1"/>
</dbReference>
<dbReference type="GO" id="GO:0005886">
    <property type="term" value="C:plasma membrane"/>
    <property type="evidence" value="ECO:0007669"/>
    <property type="project" value="TreeGrafter"/>
</dbReference>
<dbReference type="SUPFAM" id="SSF56112">
    <property type="entry name" value="Protein kinase-like (PK-like)"/>
    <property type="match status" value="1"/>
</dbReference>
<evidence type="ECO:0000313" key="6">
    <source>
        <dbReference type="EMBL" id="KAK7833687.1"/>
    </source>
</evidence>
<gene>
    <name evidence="6" type="primary">WAKL18_1</name>
    <name evidence="6" type="ORF">CFP56_025355</name>
</gene>
<keyword evidence="2" id="KW-0067">ATP-binding</keyword>
<evidence type="ECO:0000256" key="1">
    <source>
        <dbReference type="ARBA" id="ARBA00022741"/>
    </source>
</evidence>
<keyword evidence="1" id="KW-0547">Nucleotide-binding</keyword>
<sequence length="87" mass="9692">MFPIVVQVVTHLLFRNFNGIPSWYDKQTSGALTSSNSGALFYLHSTTSSPICHRDIKFTNILLDEKYKAKVADFGTSKSIAIGQTHE</sequence>
<dbReference type="PANTHER" id="PTHR27005">
    <property type="entry name" value="WALL-ASSOCIATED RECEPTOR KINASE-LIKE 21"/>
    <property type="match status" value="1"/>
</dbReference>
<dbReference type="AlphaFoldDB" id="A0AAW0K319"/>